<dbReference type="InterPro" id="IPR036236">
    <property type="entry name" value="Znf_C2H2_sf"/>
</dbReference>
<dbReference type="SMART" id="SM00355">
    <property type="entry name" value="ZnF_C2H2"/>
    <property type="match status" value="5"/>
</dbReference>
<dbReference type="PANTHER" id="PTHR24379:SF121">
    <property type="entry name" value="C2H2-TYPE DOMAIN-CONTAINING PROTEIN"/>
    <property type="match status" value="1"/>
</dbReference>
<keyword evidence="4" id="KW-0862">Zinc</keyword>
<dbReference type="SUPFAM" id="SSF57667">
    <property type="entry name" value="beta-beta-alpha zinc fingers"/>
    <property type="match status" value="1"/>
</dbReference>
<keyword evidence="2" id="KW-0677">Repeat</keyword>
<name>A0A1Q3F0S3_CULTA</name>
<protein>
    <recommendedName>
        <fullName evidence="7">C2H2-type domain-containing protein</fullName>
    </recommendedName>
</protein>
<accession>A0A1Q3F0S3</accession>
<dbReference type="GO" id="GO:0008270">
    <property type="term" value="F:zinc ion binding"/>
    <property type="evidence" value="ECO:0007669"/>
    <property type="project" value="UniProtKB-KW"/>
</dbReference>
<evidence type="ECO:0000256" key="3">
    <source>
        <dbReference type="ARBA" id="ARBA00022771"/>
    </source>
</evidence>
<evidence type="ECO:0000256" key="1">
    <source>
        <dbReference type="ARBA" id="ARBA00022723"/>
    </source>
</evidence>
<dbReference type="EMBL" id="GFDL01013893">
    <property type="protein sequence ID" value="JAV21152.1"/>
    <property type="molecule type" value="Transcribed_RNA"/>
</dbReference>
<feature type="compositionally biased region" description="Polar residues" evidence="6">
    <location>
        <begin position="311"/>
        <end position="327"/>
    </location>
</feature>
<dbReference type="PROSITE" id="PS00028">
    <property type="entry name" value="ZINC_FINGER_C2H2_1"/>
    <property type="match status" value="4"/>
</dbReference>
<feature type="domain" description="C2H2-type" evidence="7">
    <location>
        <begin position="284"/>
        <end position="307"/>
    </location>
</feature>
<evidence type="ECO:0000256" key="5">
    <source>
        <dbReference type="PROSITE-ProRule" id="PRU00042"/>
    </source>
</evidence>
<evidence type="ECO:0000256" key="2">
    <source>
        <dbReference type="ARBA" id="ARBA00022737"/>
    </source>
</evidence>
<sequence length="416" mass="47244">MNNSVYIPDSDSSSIQTHQPDVPILECDSEADESPFCSLCLRERPPGGGGGEFYECTSGSIASEFRPTIQSIVGLELNMEDGFVICTSCWKMIQLIIDFRMCCFKAQDWAGRFGSRGIKCNDEWFNEEVCQAIECLRSMIREYVAQIEGDEADLEDQDEPEVITVEEDQTLPYEQEDQNDANEAVVTQISVGDFKIEVFDDVDQNVAEPTGNLMEQARCEECNQCFESKQEYAVHIQLCKLQSTTNDGQSTAGKVQFCTLCNAMLANKRTLRSHMQSVHGPKKHQCEHCPSKFARAYDLKKHRWSMHRVDLTNNQNSPQLIQDQPPTRSDDPNTKEKKIFNCNICAATFPNDIELMSHYEMAHSRDLASPSPRSSPKPMHQCPTCDKEFKKFCTFKQHVTRWHAHLFPAYAAKADV</sequence>
<evidence type="ECO:0000256" key="4">
    <source>
        <dbReference type="ARBA" id="ARBA00022833"/>
    </source>
</evidence>
<dbReference type="PANTHER" id="PTHR24379">
    <property type="entry name" value="KRAB AND ZINC FINGER DOMAIN-CONTAINING"/>
    <property type="match status" value="1"/>
</dbReference>
<evidence type="ECO:0000313" key="8">
    <source>
        <dbReference type="EMBL" id="JAV21152.1"/>
    </source>
</evidence>
<proteinExistence type="predicted"/>
<dbReference type="AlphaFoldDB" id="A0A1Q3F0S3"/>
<dbReference type="Gene3D" id="3.30.160.60">
    <property type="entry name" value="Classic Zinc Finger"/>
    <property type="match status" value="2"/>
</dbReference>
<feature type="domain" description="C2H2-type" evidence="7">
    <location>
        <begin position="380"/>
        <end position="408"/>
    </location>
</feature>
<organism evidence="8">
    <name type="scientific">Culex tarsalis</name>
    <name type="common">Encephalitis mosquito</name>
    <dbReference type="NCBI Taxonomy" id="7177"/>
    <lineage>
        <taxon>Eukaryota</taxon>
        <taxon>Metazoa</taxon>
        <taxon>Ecdysozoa</taxon>
        <taxon>Arthropoda</taxon>
        <taxon>Hexapoda</taxon>
        <taxon>Insecta</taxon>
        <taxon>Pterygota</taxon>
        <taxon>Neoptera</taxon>
        <taxon>Endopterygota</taxon>
        <taxon>Diptera</taxon>
        <taxon>Nematocera</taxon>
        <taxon>Culicoidea</taxon>
        <taxon>Culicidae</taxon>
        <taxon>Culicinae</taxon>
        <taxon>Culicini</taxon>
        <taxon>Culex</taxon>
        <taxon>Culex</taxon>
    </lineage>
</organism>
<feature type="region of interest" description="Disordered" evidence="6">
    <location>
        <begin position="310"/>
        <end position="335"/>
    </location>
</feature>
<evidence type="ECO:0000259" key="7">
    <source>
        <dbReference type="PROSITE" id="PS50157"/>
    </source>
</evidence>
<feature type="domain" description="C2H2-type" evidence="7">
    <location>
        <begin position="340"/>
        <end position="368"/>
    </location>
</feature>
<evidence type="ECO:0000256" key="6">
    <source>
        <dbReference type="SAM" id="MobiDB-lite"/>
    </source>
</evidence>
<reference evidence="8" key="1">
    <citation type="submission" date="2017-01" db="EMBL/GenBank/DDBJ databases">
        <title>A deep insight into the sialotranscriptome of adult male and female Cluex tarsalis mosquitoes.</title>
        <authorList>
            <person name="Ribeiro J.M."/>
            <person name="Moreira F."/>
            <person name="Bernard K.A."/>
            <person name="Calvo E."/>
        </authorList>
    </citation>
    <scope>NUCLEOTIDE SEQUENCE</scope>
    <source>
        <strain evidence="8">Kern County</strain>
        <tissue evidence="8">Salivary glands</tissue>
    </source>
</reference>
<dbReference type="PROSITE" id="PS50157">
    <property type="entry name" value="ZINC_FINGER_C2H2_2"/>
    <property type="match status" value="3"/>
</dbReference>
<dbReference type="InterPro" id="IPR013087">
    <property type="entry name" value="Znf_C2H2_type"/>
</dbReference>
<keyword evidence="1" id="KW-0479">Metal-binding</keyword>
<keyword evidence="3 5" id="KW-0863">Zinc-finger</keyword>